<evidence type="ECO:0000313" key="3">
    <source>
        <dbReference type="Proteomes" id="UP000001593"/>
    </source>
</evidence>
<accession>A7TDB7</accession>
<name>A7TDB7_NEMVE</name>
<dbReference type="InParanoid" id="A7TDB7"/>
<dbReference type="AlphaFoldDB" id="A7TDB7"/>
<dbReference type="PANTHER" id="PTHR35936:SF32">
    <property type="entry name" value="MEMBRANE-BOUND LYTIC MUREIN TRANSGLYCOSYLASE F"/>
    <property type="match status" value="1"/>
</dbReference>
<dbReference type="SUPFAM" id="SSF53850">
    <property type="entry name" value="Periplasmic binding protein-like II"/>
    <property type="match status" value="1"/>
</dbReference>
<protein>
    <submittedName>
        <fullName evidence="2">Uncharacterized protein</fullName>
    </submittedName>
</protein>
<dbReference type="PANTHER" id="PTHR35936">
    <property type="entry name" value="MEMBRANE-BOUND LYTIC MUREIN TRANSGLYCOSYLASE F"/>
    <property type="match status" value="1"/>
</dbReference>
<keyword evidence="3" id="KW-1185">Reference proteome</keyword>
<dbReference type="HOGENOM" id="CLU_120734_0_0_1"/>
<sequence>MLRVLLTCCLLLLSCTAAARVAGPLEVEQPKAARDLASIRSSGELRVLVNQSRNSSGEVKGQSIGVEYQRMRAFEQYLNRNARDGRTLKLKIIPRAKDQLLAALQRGEGDLVAPGELLNMPRGSKLSASAAIRSNVPLIIVAKQ</sequence>
<evidence type="ECO:0000313" key="2">
    <source>
        <dbReference type="EMBL" id="EDO25935.1"/>
    </source>
</evidence>
<dbReference type="STRING" id="45351.A7TDB7"/>
<dbReference type="EMBL" id="DS477573">
    <property type="protein sequence ID" value="EDO25935.1"/>
    <property type="molecule type" value="Genomic_DNA"/>
</dbReference>
<gene>
    <name evidence="2" type="ORF">NEMVEDRAFT_v1g225577</name>
</gene>
<feature type="chain" id="PRO_5002714990" evidence="1">
    <location>
        <begin position="19"/>
        <end position="144"/>
    </location>
</feature>
<proteinExistence type="predicted"/>
<dbReference type="Gene3D" id="3.40.190.10">
    <property type="entry name" value="Periplasmic binding protein-like II"/>
    <property type="match status" value="1"/>
</dbReference>
<feature type="signal peptide" evidence="1">
    <location>
        <begin position="1"/>
        <end position="18"/>
    </location>
</feature>
<feature type="non-terminal residue" evidence="2">
    <location>
        <position position="144"/>
    </location>
</feature>
<reference evidence="2 3" key="1">
    <citation type="journal article" date="2007" name="Science">
        <title>Sea anemone genome reveals ancestral eumetazoan gene repertoire and genomic organization.</title>
        <authorList>
            <person name="Putnam N.H."/>
            <person name="Srivastava M."/>
            <person name="Hellsten U."/>
            <person name="Dirks B."/>
            <person name="Chapman J."/>
            <person name="Salamov A."/>
            <person name="Terry A."/>
            <person name="Shapiro H."/>
            <person name="Lindquist E."/>
            <person name="Kapitonov V.V."/>
            <person name="Jurka J."/>
            <person name="Genikhovich G."/>
            <person name="Grigoriev I.V."/>
            <person name="Lucas S.M."/>
            <person name="Steele R.E."/>
            <person name="Finnerty J.R."/>
            <person name="Technau U."/>
            <person name="Martindale M.Q."/>
            <person name="Rokhsar D.S."/>
        </authorList>
    </citation>
    <scope>NUCLEOTIDE SEQUENCE [LARGE SCALE GENOMIC DNA]</scope>
    <source>
        <strain evidence="3">CH2 X CH6</strain>
    </source>
</reference>
<evidence type="ECO:0000256" key="1">
    <source>
        <dbReference type="SAM" id="SignalP"/>
    </source>
</evidence>
<dbReference type="Proteomes" id="UP000001593">
    <property type="component" value="Unassembled WGS sequence"/>
</dbReference>
<dbReference type="PROSITE" id="PS51257">
    <property type="entry name" value="PROKAR_LIPOPROTEIN"/>
    <property type="match status" value="1"/>
</dbReference>
<keyword evidence="1" id="KW-0732">Signal</keyword>
<organism evidence="2 3">
    <name type="scientific">Nematostella vectensis</name>
    <name type="common">Starlet sea anemone</name>
    <dbReference type="NCBI Taxonomy" id="45351"/>
    <lineage>
        <taxon>Eukaryota</taxon>
        <taxon>Metazoa</taxon>
        <taxon>Cnidaria</taxon>
        <taxon>Anthozoa</taxon>
        <taxon>Hexacorallia</taxon>
        <taxon>Actiniaria</taxon>
        <taxon>Edwardsiidae</taxon>
        <taxon>Nematostella</taxon>
    </lineage>
</organism>